<dbReference type="InterPro" id="IPR018810">
    <property type="entry name" value="UPF0662"/>
</dbReference>
<proteinExistence type="predicted"/>
<dbReference type="PANTHER" id="PTHR28086:SF1">
    <property type="entry name" value="CU(2+) SUPPRESSING AND BLEOMYCIN SENSITIVE PROTEIN 1"/>
    <property type="match status" value="1"/>
</dbReference>
<sequence length="440" mass="50180">MTDTPNVPLPLDPREQPILEILSVYRDQLTLLKQDRTTYVKSSDVMKLYEKVVDQVKLLNDIRADKPQAENRLDRVLDACFQLLSLFFMTIGKNNEAPAAYALTSTIKRLLDHLTESQLYSEKDLEHISATIESLREIMRSAKATYSPKLITLLSNRLDLCHISCKNLQNNLDRLGQELPSIHEKLISILRSISLANTKSKFSTSEVQGLQAQLKEIGSQRVDGKFLTASGEAPAGNEEINELLRKCLLWSEIVFERKGEIPAGFKDTYQILIDIRNKLEKLSLTQAWSLRETDLYDFQRQLDKIDESRVDGNFLDVEGKPAELYVQRTLLYLIRRSYAYIYLLMVSSEPVSEALLPIYNQLQTLKRCLIEVKNSGGVSSPRELYPYSMKLNSIDNMRKDGKFMVGPDIPEGQGSLNELLAECFELNYELRVAAESEAEE</sequence>
<dbReference type="Proteomes" id="UP001629113">
    <property type="component" value="Unassembled WGS sequence"/>
</dbReference>
<reference evidence="1 2" key="1">
    <citation type="submission" date="2024-06" db="EMBL/GenBank/DDBJ databases">
        <title>Complete genome of Phlyctema vagabunda strain 19-DSS-EL-015.</title>
        <authorList>
            <person name="Fiorenzani C."/>
        </authorList>
    </citation>
    <scope>NUCLEOTIDE SEQUENCE [LARGE SCALE GENOMIC DNA]</scope>
    <source>
        <strain evidence="1 2">19-DSS-EL-015</strain>
    </source>
</reference>
<gene>
    <name evidence="1" type="ORF">PVAG01_03724</name>
</gene>
<organism evidence="1 2">
    <name type="scientific">Phlyctema vagabunda</name>
    <dbReference type="NCBI Taxonomy" id="108571"/>
    <lineage>
        <taxon>Eukaryota</taxon>
        <taxon>Fungi</taxon>
        <taxon>Dikarya</taxon>
        <taxon>Ascomycota</taxon>
        <taxon>Pezizomycotina</taxon>
        <taxon>Leotiomycetes</taxon>
        <taxon>Helotiales</taxon>
        <taxon>Dermateaceae</taxon>
        <taxon>Phlyctema</taxon>
    </lineage>
</organism>
<evidence type="ECO:0000313" key="1">
    <source>
        <dbReference type="EMBL" id="KAL3424443.1"/>
    </source>
</evidence>
<dbReference type="PANTHER" id="PTHR28086">
    <property type="entry name" value="UPF0662 PROTEIN YPL260W"/>
    <property type="match status" value="1"/>
</dbReference>
<comment type="caution">
    <text evidence="1">The sequence shown here is derived from an EMBL/GenBank/DDBJ whole genome shotgun (WGS) entry which is preliminary data.</text>
</comment>
<dbReference type="Pfam" id="PF10303">
    <property type="entry name" value="DUF2408"/>
    <property type="match status" value="2"/>
</dbReference>
<accession>A0ABR4PM80</accession>
<keyword evidence="2" id="KW-1185">Reference proteome</keyword>
<protein>
    <submittedName>
        <fullName evidence="1">DUF2408 domain protein</fullName>
    </submittedName>
</protein>
<name>A0ABR4PM80_9HELO</name>
<dbReference type="EMBL" id="JBFCZG010000003">
    <property type="protein sequence ID" value="KAL3424443.1"/>
    <property type="molecule type" value="Genomic_DNA"/>
</dbReference>
<evidence type="ECO:0000313" key="2">
    <source>
        <dbReference type="Proteomes" id="UP001629113"/>
    </source>
</evidence>